<protein>
    <submittedName>
        <fullName evidence="3">Uncharacterized protein</fullName>
    </submittedName>
</protein>
<dbReference type="Proteomes" id="UP001620626">
    <property type="component" value="Unassembled WGS sequence"/>
</dbReference>
<dbReference type="EMBL" id="JBICBT010001044">
    <property type="protein sequence ID" value="KAL3086384.1"/>
    <property type="molecule type" value="Genomic_DNA"/>
</dbReference>
<gene>
    <name evidence="3" type="ORF">niasHT_033502</name>
</gene>
<dbReference type="AlphaFoldDB" id="A0ABD2J2W1"/>
<sequence length="165" mass="18946">MTFIRAEIPGQIDVLLRTLASGNVGNEERERINAQLEQLRERARALVLQLFALQAAQREREERWRDGDDEGGRGGNPEVDHLHNVQEERRELGQCDGTKKWRHSTKRWLKLAQTKCPGKRMLFFSGFGRGTSHGWHSGRLFPFWPSSLFEAPEKVEERASLAAIV</sequence>
<evidence type="ECO:0000256" key="2">
    <source>
        <dbReference type="SAM" id="MobiDB-lite"/>
    </source>
</evidence>
<evidence type="ECO:0000313" key="3">
    <source>
        <dbReference type="EMBL" id="KAL3086384.1"/>
    </source>
</evidence>
<evidence type="ECO:0000256" key="1">
    <source>
        <dbReference type="SAM" id="Coils"/>
    </source>
</evidence>
<reference evidence="3 4" key="1">
    <citation type="submission" date="2024-10" db="EMBL/GenBank/DDBJ databases">
        <authorList>
            <person name="Kim D."/>
        </authorList>
    </citation>
    <scope>NUCLEOTIDE SEQUENCE [LARGE SCALE GENOMIC DNA]</scope>
    <source>
        <strain evidence="3">BH-2024</strain>
    </source>
</reference>
<keyword evidence="4" id="KW-1185">Reference proteome</keyword>
<proteinExistence type="predicted"/>
<feature type="region of interest" description="Disordered" evidence="2">
    <location>
        <begin position="61"/>
        <end position="85"/>
    </location>
</feature>
<name>A0ABD2J2W1_9BILA</name>
<keyword evidence="1" id="KW-0175">Coiled coil</keyword>
<accession>A0ABD2J2W1</accession>
<feature type="coiled-coil region" evidence="1">
    <location>
        <begin position="26"/>
        <end position="56"/>
    </location>
</feature>
<comment type="caution">
    <text evidence="3">The sequence shown here is derived from an EMBL/GenBank/DDBJ whole genome shotgun (WGS) entry which is preliminary data.</text>
</comment>
<evidence type="ECO:0000313" key="4">
    <source>
        <dbReference type="Proteomes" id="UP001620626"/>
    </source>
</evidence>
<organism evidence="3 4">
    <name type="scientific">Heterodera trifolii</name>
    <dbReference type="NCBI Taxonomy" id="157864"/>
    <lineage>
        <taxon>Eukaryota</taxon>
        <taxon>Metazoa</taxon>
        <taxon>Ecdysozoa</taxon>
        <taxon>Nematoda</taxon>
        <taxon>Chromadorea</taxon>
        <taxon>Rhabditida</taxon>
        <taxon>Tylenchina</taxon>
        <taxon>Tylenchomorpha</taxon>
        <taxon>Tylenchoidea</taxon>
        <taxon>Heteroderidae</taxon>
        <taxon>Heteroderinae</taxon>
        <taxon>Heterodera</taxon>
    </lineage>
</organism>